<feature type="transmembrane region" description="Helical" evidence="5">
    <location>
        <begin position="262"/>
        <end position="284"/>
    </location>
</feature>
<dbReference type="PROSITE" id="PS50261">
    <property type="entry name" value="G_PROTEIN_RECEP_F2_4"/>
    <property type="match status" value="1"/>
</dbReference>
<sequence>MRLAILNRPWISAYGNFFSAAKKNLSRDIGESLTTLFLGVPGNHKVSTWAIRTIEYCYLVQTPTGMNETCRLLPRQIAVLSYKGNTSEGFSKQKLVNTWNRAIEYGKIGPFEVYRNGSEFELKVDKPIGFTSPSPTNASGNITLPTVRPFQSAMRITSQVLGGISLAGCILTFITYIIFRSIRQKRANQIICFICISIAIYQVFNFFVQTSNSNEPLCKAIGILLHFTLLSAIMWMTILAFHFYFDLIRVYSEVNQISNFKFMLFSCSAGFGIPGTLTMVGITLDSSNASVIYHTGSFCWLTDGTWETTLFLMPVLVLSGINLIIFLIIFQLIRRLSRERNQGVTFAQVISLMALVTAFGLAWLFSAVELASEGEAKDVFGGIFIVLSQLQGTLLFFLYCVAKKEVRNKYLELFGYGKISTSASEFSGKHTIKTNIGSQSVAHTSKITDHSVAYNSYFESSKEIDNPVPAQQITAVQDLESQNAVQF</sequence>
<keyword evidence="2 5" id="KW-0812">Transmembrane</keyword>
<dbReference type="GeneID" id="6754609"/>
<evidence type="ECO:0000313" key="8">
    <source>
        <dbReference type="Proteomes" id="UP000009022"/>
    </source>
</evidence>
<comment type="subcellular location">
    <subcellularLocation>
        <location evidence="1">Membrane</location>
        <topology evidence="1">Multi-pass membrane protein</topology>
    </subcellularLocation>
</comment>
<dbReference type="PANTHER" id="PTHR45692">
    <property type="entry name" value="G_PROTEIN_RECEP_F2_4 DOMAIN-CONTAINING PROTEIN"/>
    <property type="match status" value="1"/>
</dbReference>
<dbReference type="InterPro" id="IPR017981">
    <property type="entry name" value="GPCR_2-like_7TM"/>
</dbReference>
<dbReference type="InterPro" id="IPR000832">
    <property type="entry name" value="GPCR_2_secretin-like"/>
</dbReference>
<evidence type="ECO:0000256" key="4">
    <source>
        <dbReference type="ARBA" id="ARBA00023136"/>
    </source>
</evidence>
<feature type="transmembrane region" description="Helical" evidence="5">
    <location>
        <begin position="345"/>
        <end position="367"/>
    </location>
</feature>
<dbReference type="RefSeq" id="XP_002113397.1">
    <property type="nucleotide sequence ID" value="XM_002113361.1"/>
</dbReference>
<dbReference type="AlphaFoldDB" id="B3RZN3"/>
<evidence type="ECO:0000256" key="3">
    <source>
        <dbReference type="ARBA" id="ARBA00022989"/>
    </source>
</evidence>
<feature type="transmembrane region" description="Helical" evidence="5">
    <location>
        <begin position="220"/>
        <end position="241"/>
    </location>
</feature>
<evidence type="ECO:0000256" key="5">
    <source>
        <dbReference type="SAM" id="Phobius"/>
    </source>
</evidence>
<keyword evidence="3 5" id="KW-1133">Transmembrane helix</keyword>
<dbReference type="GO" id="GO:0007166">
    <property type="term" value="P:cell surface receptor signaling pathway"/>
    <property type="evidence" value="ECO:0007669"/>
    <property type="project" value="InterPro"/>
</dbReference>
<evidence type="ECO:0000256" key="2">
    <source>
        <dbReference type="ARBA" id="ARBA00022692"/>
    </source>
</evidence>
<evidence type="ECO:0000259" key="6">
    <source>
        <dbReference type="PROSITE" id="PS50261"/>
    </source>
</evidence>
<dbReference type="InParanoid" id="B3RZN3"/>
<dbReference type="KEGG" id="tad:TRIADDRAFT_57516"/>
<reference evidence="7 8" key="1">
    <citation type="journal article" date="2008" name="Nature">
        <title>The Trichoplax genome and the nature of placozoans.</title>
        <authorList>
            <person name="Srivastava M."/>
            <person name="Begovic E."/>
            <person name="Chapman J."/>
            <person name="Putnam N.H."/>
            <person name="Hellsten U."/>
            <person name="Kawashima T."/>
            <person name="Kuo A."/>
            <person name="Mitros T."/>
            <person name="Salamov A."/>
            <person name="Carpenter M.L."/>
            <person name="Signorovitch A.Y."/>
            <person name="Moreno M.A."/>
            <person name="Kamm K."/>
            <person name="Grimwood J."/>
            <person name="Schmutz J."/>
            <person name="Shapiro H."/>
            <person name="Grigoriev I.V."/>
            <person name="Buss L.W."/>
            <person name="Schierwater B."/>
            <person name="Dellaporta S.L."/>
            <person name="Rokhsar D.S."/>
        </authorList>
    </citation>
    <scope>NUCLEOTIDE SEQUENCE [LARGE SCALE GENOMIC DNA]</scope>
    <source>
        <strain evidence="7 8">Grell-BS-1999</strain>
    </source>
</reference>
<name>B3RZN3_TRIAD</name>
<protein>
    <recommendedName>
        <fullName evidence="6">G-protein coupled receptors family 2 profile 2 domain-containing protein</fullName>
    </recommendedName>
</protein>
<dbReference type="Gene3D" id="1.20.1070.10">
    <property type="entry name" value="Rhodopsin 7-helix transmembrane proteins"/>
    <property type="match status" value="1"/>
</dbReference>
<feature type="transmembrane region" description="Helical" evidence="5">
    <location>
        <begin position="160"/>
        <end position="178"/>
    </location>
</feature>
<dbReference type="CDD" id="cd15040">
    <property type="entry name" value="7tmB2_Adhesion"/>
    <property type="match status" value="1"/>
</dbReference>
<evidence type="ECO:0000256" key="1">
    <source>
        <dbReference type="ARBA" id="ARBA00004141"/>
    </source>
</evidence>
<dbReference type="GO" id="GO:0004930">
    <property type="term" value="F:G protein-coupled receptor activity"/>
    <property type="evidence" value="ECO:0007669"/>
    <property type="project" value="InterPro"/>
</dbReference>
<accession>B3RZN3</accession>
<dbReference type="GO" id="GO:0016020">
    <property type="term" value="C:membrane"/>
    <property type="evidence" value="ECO:0007669"/>
    <property type="project" value="UniProtKB-SubCell"/>
</dbReference>
<keyword evidence="8" id="KW-1185">Reference proteome</keyword>
<dbReference type="PhylomeDB" id="B3RZN3"/>
<dbReference type="OrthoDB" id="5961629at2759"/>
<dbReference type="SUPFAM" id="SSF81321">
    <property type="entry name" value="Family A G protein-coupled receptor-like"/>
    <property type="match status" value="1"/>
</dbReference>
<dbReference type="eggNOG" id="KOG4193">
    <property type="taxonomic scope" value="Eukaryota"/>
</dbReference>
<feature type="transmembrane region" description="Helical" evidence="5">
    <location>
        <begin position="379"/>
        <end position="401"/>
    </location>
</feature>
<dbReference type="Pfam" id="PF00002">
    <property type="entry name" value="7tm_2"/>
    <property type="match status" value="1"/>
</dbReference>
<gene>
    <name evidence="7" type="ORF">TRIADDRAFT_57516</name>
</gene>
<feature type="transmembrane region" description="Helical" evidence="5">
    <location>
        <begin position="310"/>
        <end position="333"/>
    </location>
</feature>
<dbReference type="CTD" id="6754609"/>
<feature type="domain" description="G-protein coupled receptors family 2 profile 2" evidence="6">
    <location>
        <begin position="154"/>
        <end position="403"/>
    </location>
</feature>
<dbReference type="HOGENOM" id="CLU_671444_0_0_1"/>
<feature type="transmembrane region" description="Helical" evidence="5">
    <location>
        <begin position="190"/>
        <end position="208"/>
    </location>
</feature>
<dbReference type="EMBL" id="DS985246">
    <property type="protein sequence ID" value="EDV23871.1"/>
    <property type="molecule type" value="Genomic_DNA"/>
</dbReference>
<keyword evidence="4 5" id="KW-0472">Membrane</keyword>
<organism evidence="7 8">
    <name type="scientific">Trichoplax adhaerens</name>
    <name type="common">Trichoplax reptans</name>
    <dbReference type="NCBI Taxonomy" id="10228"/>
    <lineage>
        <taxon>Eukaryota</taxon>
        <taxon>Metazoa</taxon>
        <taxon>Placozoa</taxon>
        <taxon>Uniplacotomia</taxon>
        <taxon>Trichoplacea</taxon>
        <taxon>Trichoplacidae</taxon>
        <taxon>Trichoplax</taxon>
    </lineage>
</organism>
<dbReference type="Proteomes" id="UP000009022">
    <property type="component" value="Unassembled WGS sequence"/>
</dbReference>
<evidence type="ECO:0000313" key="7">
    <source>
        <dbReference type="EMBL" id="EDV23871.1"/>
    </source>
</evidence>
<proteinExistence type="predicted"/>
<dbReference type="PANTHER" id="PTHR45692:SF1">
    <property type="entry name" value="G-PROTEIN COUPLED RECEPTORS FAMILY 2 PROFILE 2 DOMAIN-CONTAINING PROTEIN"/>
    <property type="match status" value="1"/>
</dbReference>